<protein>
    <recommendedName>
        <fullName evidence="4">Serine/threonine-protein kinase 1</fullName>
        <ecNumber evidence="3">2.7.11.1</ecNumber>
    </recommendedName>
</protein>
<proteinExistence type="inferred from homology"/>
<keyword evidence="8" id="KW-0418">Kinase</keyword>
<evidence type="ECO:0000256" key="12">
    <source>
        <dbReference type="ARBA" id="ARBA00048679"/>
    </source>
</evidence>
<dbReference type="EC" id="2.7.11.1" evidence="3"/>
<evidence type="ECO:0000256" key="10">
    <source>
        <dbReference type="ARBA" id="ARBA00023200"/>
    </source>
</evidence>
<comment type="catalytic activity">
    <reaction evidence="12">
        <text>L-seryl-[protein] + ATP = O-phospho-L-seryl-[protein] + ADP + H(+)</text>
        <dbReference type="Rhea" id="RHEA:17989"/>
        <dbReference type="Rhea" id="RHEA-COMP:9863"/>
        <dbReference type="Rhea" id="RHEA-COMP:11604"/>
        <dbReference type="ChEBI" id="CHEBI:15378"/>
        <dbReference type="ChEBI" id="CHEBI:29999"/>
        <dbReference type="ChEBI" id="CHEBI:30616"/>
        <dbReference type="ChEBI" id="CHEBI:83421"/>
        <dbReference type="ChEBI" id="CHEBI:456216"/>
        <dbReference type="EC" id="2.7.11.1"/>
    </reaction>
</comment>
<accession>A0A8C3M6X3</accession>
<dbReference type="Gene3D" id="1.10.510.10">
    <property type="entry name" value="Transferase(Phosphotransferase) domain 1"/>
    <property type="match status" value="1"/>
</dbReference>
<dbReference type="AlphaFoldDB" id="A0A8C3M6X3"/>
<dbReference type="GO" id="GO:0005524">
    <property type="term" value="F:ATP binding"/>
    <property type="evidence" value="ECO:0007669"/>
    <property type="project" value="UniProtKB-KW"/>
</dbReference>
<evidence type="ECO:0000256" key="11">
    <source>
        <dbReference type="ARBA" id="ARBA00047899"/>
    </source>
</evidence>
<reference evidence="14" key="3">
    <citation type="submission" date="2025-09" db="UniProtKB">
        <authorList>
            <consortium name="Ensembl"/>
        </authorList>
    </citation>
    <scope>IDENTIFICATION</scope>
</reference>
<dbReference type="PANTHER" id="PTHR22984:SF25">
    <property type="entry name" value="PROTEIN KINASE DOMAIN-CONTAINING PROTEIN"/>
    <property type="match status" value="1"/>
</dbReference>
<dbReference type="GO" id="GO:0004674">
    <property type="term" value="F:protein serine/threonine kinase activity"/>
    <property type="evidence" value="ECO:0007669"/>
    <property type="project" value="UniProtKB-KW"/>
</dbReference>
<evidence type="ECO:0000256" key="4">
    <source>
        <dbReference type="ARBA" id="ARBA00016885"/>
    </source>
</evidence>
<dbReference type="Proteomes" id="UP000694382">
    <property type="component" value="Chromosome 5"/>
</dbReference>
<dbReference type="GO" id="GO:0005737">
    <property type="term" value="C:cytoplasm"/>
    <property type="evidence" value="ECO:0007669"/>
    <property type="project" value="TreeGrafter"/>
</dbReference>
<dbReference type="InterPro" id="IPR011009">
    <property type="entry name" value="Kinase-like_dom_sf"/>
</dbReference>
<evidence type="ECO:0000256" key="9">
    <source>
        <dbReference type="ARBA" id="ARBA00022840"/>
    </source>
</evidence>
<evidence type="ECO:0000256" key="8">
    <source>
        <dbReference type="ARBA" id="ARBA00022777"/>
    </source>
</evidence>
<feature type="domain" description="Protein kinase" evidence="13">
    <location>
        <begin position="39"/>
        <end position="281"/>
    </location>
</feature>
<evidence type="ECO:0000256" key="6">
    <source>
        <dbReference type="ARBA" id="ARBA00022679"/>
    </source>
</evidence>
<reference evidence="14" key="2">
    <citation type="submission" date="2025-08" db="UniProtKB">
        <authorList>
            <consortium name="Ensembl"/>
        </authorList>
    </citation>
    <scope>IDENTIFICATION</scope>
</reference>
<organism evidence="14 15">
    <name type="scientific">Geospiza parvula</name>
    <name type="common">Small tree-finch</name>
    <name type="synonym">Camarhynchus parvulus</name>
    <dbReference type="NCBI Taxonomy" id="87175"/>
    <lineage>
        <taxon>Eukaryota</taxon>
        <taxon>Metazoa</taxon>
        <taxon>Chordata</taxon>
        <taxon>Craniata</taxon>
        <taxon>Vertebrata</taxon>
        <taxon>Euteleostomi</taxon>
        <taxon>Archelosauria</taxon>
        <taxon>Archosauria</taxon>
        <taxon>Dinosauria</taxon>
        <taxon>Saurischia</taxon>
        <taxon>Theropoda</taxon>
        <taxon>Coelurosauria</taxon>
        <taxon>Aves</taxon>
        <taxon>Neognathae</taxon>
        <taxon>Neoaves</taxon>
        <taxon>Telluraves</taxon>
        <taxon>Australaves</taxon>
        <taxon>Passeriformes</taxon>
        <taxon>Thraupidae</taxon>
        <taxon>Camarhynchus</taxon>
    </lineage>
</organism>
<evidence type="ECO:0000256" key="1">
    <source>
        <dbReference type="ARBA" id="ARBA00004192"/>
    </source>
</evidence>
<dbReference type="SUPFAM" id="SSF56112">
    <property type="entry name" value="Protein kinase-like (PK-like)"/>
    <property type="match status" value="1"/>
</dbReference>
<evidence type="ECO:0000313" key="15">
    <source>
        <dbReference type="Proteomes" id="UP000694382"/>
    </source>
</evidence>
<dbReference type="InterPro" id="IPR008271">
    <property type="entry name" value="Ser/Thr_kinase_AS"/>
</dbReference>
<dbReference type="InterPro" id="IPR000719">
    <property type="entry name" value="Prot_kinase_dom"/>
</dbReference>
<comment type="subcellular location">
    <subcellularLocation>
        <location evidence="1">Host cytoplasm</location>
    </subcellularLocation>
</comment>
<dbReference type="Ensembl" id="ENSCPVT00000002016.2">
    <property type="protein sequence ID" value="ENSCPVP00000001942.2"/>
    <property type="gene ID" value="ENSCPVG00000001319.2"/>
</dbReference>
<dbReference type="PROSITE" id="PS00108">
    <property type="entry name" value="PROTEIN_KINASE_ST"/>
    <property type="match status" value="1"/>
</dbReference>
<accession>A0A8U8AL60</accession>
<evidence type="ECO:0000256" key="2">
    <source>
        <dbReference type="ARBA" id="ARBA00005505"/>
    </source>
</evidence>
<evidence type="ECO:0000256" key="5">
    <source>
        <dbReference type="ARBA" id="ARBA00022527"/>
    </source>
</evidence>
<keyword evidence="10" id="KW-1035">Host cytoplasm</keyword>
<evidence type="ECO:0000259" key="13">
    <source>
        <dbReference type="PROSITE" id="PS50011"/>
    </source>
</evidence>
<dbReference type="PANTHER" id="PTHR22984">
    <property type="entry name" value="SERINE/THREONINE-PROTEIN KINASE PIM"/>
    <property type="match status" value="1"/>
</dbReference>
<name>A0A8C3M6X3_GEOPR</name>
<keyword evidence="6" id="KW-0808">Transferase</keyword>
<keyword evidence="9" id="KW-0067">ATP-binding</keyword>
<comment type="catalytic activity">
    <reaction evidence="11">
        <text>L-threonyl-[protein] + ATP = O-phospho-L-threonyl-[protein] + ADP + H(+)</text>
        <dbReference type="Rhea" id="RHEA:46608"/>
        <dbReference type="Rhea" id="RHEA-COMP:11060"/>
        <dbReference type="Rhea" id="RHEA-COMP:11605"/>
        <dbReference type="ChEBI" id="CHEBI:15378"/>
        <dbReference type="ChEBI" id="CHEBI:30013"/>
        <dbReference type="ChEBI" id="CHEBI:30616"/>
        <dbReference type="ChEBI" id="CHEBI:61977"/>
        <dbReference type="ChEBI" id="CHEBI:456216"/>
        <dbReference type="EC" id="2.7.11.1"/>
    </reaction>
</comment>
<dbReference type="Pfam" id="PF00069">
    <property type="entry name" value="Pkinase"/>
    <property type="match status" value="1"/>
</dbReference>
<evidence type="ECO:0000256" key="3">
    <source>
        <dbReference type="ARBA" id="ARBA00012513"/>
    </source>
</evidence>
<dbReference type="PROSITE" id="PS50011">
    <property type="entry name" value="PROTEIN_KINASE_DOM"/>
    <property type="match status" value="1"/>
</dbReference>
<sequence length="338" mass="37249">RAALPRGSCSRLCALPGPGSAARQPVGCGAVARELQELYQLGPQLGSGGFGTVFSGIRLSDGSPVSGRDGRPDGTRVPMEIVLMEKVRSGCYNIIQLLDWFELPDSFVLVMERPEAWQDLPQFLLEHGLLSEEAARWLFVQVLEAVRHCTACGVLHRDIKPENLLVDPESGDLKLIDFGCGTFLQERAYTRFAGTHAYSPPEWIWLGCYHGHAATVWSLGVLLYVMVCGSLPFEDDHAIVLGQLFFWQQVSPECQHLIRWCLAKHPAERLQLEEIPRHPWVQGSLVLVSNFSSRNLLAKGEIRGLPSAFVKLSTLFLQDGPFVPSSTGCSSAGRRGLT</sequence>
<keyword evidence="15" id="KW-1185">Reference proteome</keyword>
<evidence type="ECO:0000256" key="7">
    <source>
        <dbReference type="ARBA" id="ARBA00022741"/>
    </source>
</evidence>
<dbReference type="SMART" id="SM00220">
    <property type="entry name" value="S_TKc"/>
    <property type="match status" value="1"/>
</dbReference>
<dbReference type="Gene3D" id="3.30.200.20">
    <property type="entry name" value="Phosphorylase Kinase, domain 1"/>
    <property type="match status" value="1"/>
</dbReference>
<keyword evidence="5" id="KW-0723">Serine/threonine-protein kinase</keyword>
<comment type="similarity">
    <text evidence="2">Belongs to the protein kinase superfamily. CAMK Ser/Thr protein kinase family. PIM subfamily.</text>
</comment>
<keyword evidence="7" id="KW-0547">Nucleotide-binding</keyword>
<dbReference type="InterPro" id="IPR051138">
    <property type="entry name" value="PIM_Ser/Thr_kinase"/>
</dbReference>
<reference evidence="14" key="1">
    <citation type="submission" date="2020-02" db="EMBL/GenBank/DDBJ databases">
        <authorList>
            <person name="Enbody D E."/>
            <person name="Pettersson E M."/>
        </authorList>
    </citation>
    <scope>NUCLEOTIDE SEQUENCE [LARGE SCALE GENOMIC DNA]</scope>
</reference>
<evidence type="ECO:0000313" key="14">
    <source>
        <dbReference type="Ensembl" id="ENSCPVP00000001942.2"/>
    </source>
</evidence>